<reference evidence="21" key="1">
    <citation type="submission" date="2017-11" db="EMBL/GenBank/DDBJ databases">
        <authorList>
            <person name="Zhu W."/>
        </authorList>
    </citation>
    <scope>NUCLEOTIDE SEQUENCE [LARGE SCALE GENOMIC DNA]</scope>
    <source>
        <strain evidence="21">160</strain>
    </source>
</reference>
<evidence type="ECO:0000256" key="3">
    <source>
        <dbReference type="ARBA" id="ARBA00022475"/>
    </source>
</evidence>
<keyword evidence="7 17" id="KW-0547">Nucleotide-binding</keyword>
<keyword evidence="10 19" id="KW-1133">Transmembrane helix</keyword>
<dbReference type="GO" id="GO:0005886">
    <property type="term" value="C:plasma membrane"/>
    <property type="evidence" value="ECO:0007669"/>
    <property type="project" value="UniProtKB-SubCell"/>
</dbReference>
<evidence type="ECO:0000256" key="8">
    <source>
        <dbReference type="ARBA" id="ARBA00022777"/>
    </source>
</evidence>
<keyword evidence="21" id="KW-1185">Reference proteome</keyword>
<evidence type="ECO:0000256" key="19">
    <source>
        <dbReference type="SAM" id="Phobius"/>
    </source>
</evidence>
<accession>A0A345PHK8</accession>
<evidence type="ECO:0000313" key="20">
    <source>
        <dbReference type="EMBL" id="AXI09488.1"/>
    </source>
</evidence>
<keyword evidence="12 19" id="KW-0472">Membrane</keyword>
<dbReference type="Proteomes" id="UP000253908">
    <property type="component" value="Chromosome"/>
</dbReference>
<dbReference type="EMBL" id="CP024848">
    <property type="protein sequence ID" value="AXI09488.1"/>
    <property type="molecule type" value="Genomic_DNA"/>
</dbReference>
<keyword evidence="4" id="KW-0444">Lipid biosynthesis</keyword>
<evidence type="ECO:0000313" key="21">
    <source>
        <dbReference type="Proteomes" id="UP000253908"/>
    </source>
</evidence>
<sequence>MNSALKGKQKKIGFSYAWNGILETFMTESNFRFHLVAASLVAICGFTLQINRLEWAIILLTIGLVLVAELTNSAIEKIIDYLRPEIHPAAKIIKDAAAGSVLIAALISVMVGCIIFIPKILELL</sequence>
<keyword evidence="11" id="KW-0443">Lipid metabolism</keyword>
<keyword evidence="5" id="KW-0808">Transferase</keyword>
<keyword evidence="14" id="KW-1208">Phospholipid metabolism</keyword>
<feature type="binding site" evidence="18">
    <location>
        <position position="28"/>
    </location>
    <ligand>
        <name>a divalent metal cation</name>
        <dbReference type="ChEBI" id="CHEBI:60240"/>
    </ligand>
</feature>
<evidence type="ECO:0000256" key="11">
    <source>
        <dbReference type="ARBA" id="ARBA00023098"/>
    </source>
</evidence>
<feature type="binding site" evidence="17">
    <location>
        <begin position="85"/>
        <end position="87"/>
    </location>
    <ligand>
        <name>ATP</name>
        <dbReference type="ChEBI" id="CHEBI:30616"/>
    </ligand>
</feature>
<dbReference type="PANTHER" id="PTHR34299">
    <property type="entry name" value="DIACYLGLYCEROL KINASE"/>
    <property type="match status" value="1"/>
</dbReference>
<evidence type="ECO:0000256" key="9">
    <source>
        <dbReference type="ARBA" id="ARBA00022840"/>
    </source>
</evidence>
<feature type="transmembrane region" description="Helical" evidence="19">
    <location>
        <begin position="56"/>
        <end position="75"/>
    </location>
</feature>
<name>A0A345PHK8_9BACI</name>
<evidence type="ECO:0000256" key="5">
    <source>
        <dbReference type="ARBA" id="ARBA00022679"/>
    </source>
</evidence>
<dbReference type="CDD" id="cd14265">
    <property type="entry name" value="UDPK_IM_like"/>
    <property type="match status" value="1"/>
</dbReference>
<dbReference type="OrthoDB" id="9789934at2"/>
<keyword evidence="18" id="KW-0460">Magnesium</keyword>
<dbReference type="AlphaFoldDB" id="A0A345PHK8"/>
<comment type="subcellular location">
    <subcellularLocation>
        <location evidence="1">Cell membrane</location>
        <topology evidence="1">Multi-pass membrane protein</topology>
    </subcellularLocation>
</comment>
<evidence type="ECO:0000256" key="6">
    <source>
        <dbReference type="ARBA" id="ARBA00022692"/>
    </source>
</evidence>
<evidence type="ECO:0000256" key="12">
    <source>
        <dbReference type="ARBA" id="ARBA00023136"/>
    </source>
</evidence>
<keyword evidence="3" id="KW-1003">Cell membrane</keyword>
<dbReference type="PANTHER" id="PTHR34299:SF1">
    <property type="entry name" value="DIACYLGLYCEROL KINASE"/>
    <property type="match status" value="1"/>
</dbReference>
<feature type="binding site" evidence="16">
    <location>
        <position position="69"/>
    </location>
    <ligand>
        <name>substrate</name>
    </ligand>
</feature>
<dbReference type="KEGG" id="ocn:CUC15_11410"/>
<evidence type="ECO:0000256" key="2">
    <source>
        <dbReference type="ARBA" id="ARBA00005967"/>
    </source>
</evidence>
<comment type="cofactor">
    <cofactor evidence="18">
        <name>Mg(2+)</name>
        <dbReference type="ChEBI" id="CHEBI:18420"/>
    </cofactor>
    <text evidence="18">Mn(2+), Zn(2+), Cd(2+) and Co(2+) support activity to lesser extents.</text>
</comment>
<evidence type="ECO:0000256" key="15">
    <source>
        <dbReference type="PIRSR" id="PIRSR600829-1"/>
    </source>
</evidence>
<keyword evidence="6 19" id="KW-0812">Transmembrane</keyword>
<dbReference type="GO" id="GO:0008654">
    <property type="term" value="P:phospholipid biosynthetic process"/>
    <property type="evidence" value="ECO:0007669"/>
    <property type="project" value="UniProtKB-KW"/>
</dbReference>
<feature type="transmembrane region" description="Helical" evidence="19">
    <location>
        <begin position="31"/>
        <end position="50"/>
    </location>
</feature>
<feature type="binding site" evidence="17">
    <location>
        <position position="76"/>
    </location>
    <ligand>
        <name>ATP</name>
        <dbReference type="ChEBI" id="CHEBI:30616"/>
    </ligand>
</feature>
<evidence type="ECO:0000256" key="7">
    <source>
        <dbReference type="ARBA" id="ARBA00022741"/>
    </source>
</evidence>
<dbReference type="GO" id="GO:0016301">
    <property type="term" value="F:kinase activity"/>
    <property type="evidence" value="ECO:0007669"/>
    <property type="project" value="UniProtKB-KW"/>
</dbReference>
<evidence type="ECO:0000256" key="14">
    <source>
        <dbReference type="ARBA" id="ARBA00023264"/>
    </source>
</evidence>
<feature type="binding site" evidence="17">
    <location>
        <position position="16"/>
    </location>
    <ligand>
        <name>ATP</name>
        <dbReference type="ChEBI" id="CHEBI:30616"/>
    </ligand>
</feature>
<evidence type="ECO:0000256" key="16">
    <source>
        <dbReference type="PIRSR" id="PIRSR600829-2"/>
    </source>
</evidence>
<evidence type="ECO:0000256" key="17">
    <source>
        <dbReference type="PIRSR" id="PIRSR600829-3"/>
    </source>
</evidence>
<dbReference type="Pfam" id="PF01219">
    <property type="entry name" value="DAGK_prokar"/>
    <property type="match status" value="1"/>
</dbReference>
<feature type="binding site" evidence="17">
    <location>
        <position position="28"/>
    </location>
    <ligand>
        <name>ATP</name>
        <dbReference type="ChEBI" id="CHEBI:30616"/>
    </ligand>
</feature>
<proteinExistence type="inferred from homology"/>
<keyword evidence="8 20" id="KW-0418">Kinase</keyword>
<dbReference type="GO" id="GO:0005524">
    <property type="term" value="F:ATP binding"/>
    <property type="evidence" value="ECO:0007669"/>
    <property type="project" value="UniProtKB-KW"/>
</dbReference>
<evidence type="ECO:0000256" key="4">
    <source>
        <dbReference type="ARBA" id="ARBA00022516"/>
    </source>
</evidence>
<organism evidence="20 21">
    <name type="scientific">Oceanobacillus zhaokaii</name>
    <dbReference type="NCBI Taxonomy" id="2052660"/>
    <lineage>
        <taxon>Bacteria</taxon>
        <taxon>Bacillati</taxon>
        <taxon>Bacillota</taxon>
        <taxon>Bacilli</taxon>
        <taxon>Bacillales</taxon>
        <taxon>Bacillaceae</taxon>
        <taxon>Oceanobacillus</taxon>
    </lineage>
</organism>
<keyword evidence="13" id="KW-0594">Phospholipid biosynthesis</keyword>
<dbReference type="InterPro" id="IPR036945">
    <property type="entry name" value="DAGK_sf"/>
</dbReference>
<evidence type="ECO:0000256" key="10">
    <source>
        <dbReference type="ARBA" id="ARBA00022989"/>
    </source>
</evidence>
<evidence type="ECO:0000256" key="1">
    <source>
        <dbReference type="ARBA" id="ARBA00004651"/>
    </source>
</evidence>
<protein>
    <submittedName>
        <fullName evidence="20">Diacylglycerol kinase</fullName>
    </submittedName>
</protein>
<gene>
    <name evidence="20" type="ORF">CUC15_11410</name>
</gene>
<dbReference type="InterPro" id="IPR000829">
    <property type="entry name" value="DAGK"/>
</dbReference>
<keyword evidence="18" id="KW-0479">Metal-binding</keyword>
<feature type="binding site" evidence="18">
    <location>
        <position position="76"/>
    </location>
    <ligand>
        <name>a divalent metal cation</name>
        <dbReference type="ChEBI" id="CHEBI:60240"/>
    </ligand>
</feature>
<evidence type="ECO:0000256" key="13">
    <source>
        <dbReference type="ARBA" id="ARBA00023209"/>
    </source>
</evidence>
<feature type="transmembrane region" description="Helical" evidence="19">
    <location>
        <begin position="96"/>
        <end position="117"/>
    </location>
</feature>
<dbReference type="Gene3D" id="1.10.287.3610">
    <property type="match status" value="1"/>
</dbReference>
<comment type="similarity">
    <text evidence="2">Belongs to the bacterial diacylglycerol kinase family.</text>
</comment>
<dbReference type="GO" id="GO:0046872">
    <property type="term" value="F:metal ion binding"/>
    <property type="evidence" value="ECO:0007669"/>
    <property type="project" value="UniProtKB-KW"/>
</dbReference>
<feature type="binding site" evidence="17">
    <location>
        <begin position="94"/>
        <end position="95"/>
    </location>
    <ligand>
        <name>ATP</name>
        <dbReference type="ChEBI" id="CHEBI:30616"/>
    </ligand>
</feature>
<feature type="active site" description="Proton acceptor" evidence="15">
    <location>
        <position position="69"/>
    </location>
</feature>
<evidence type="ECO:0000256" key="18">
    <source>
        <dbReference type="PIRSR" id="PIRSR600829-4"/>
    </source>
</evidence>
<dbReference type="InterPro" id="IPR033717">
    <property type="entry name" value="UDPK"/>
</dbReference>
<keyword evidence="9 17" id="KW-0067">ATP-binding</keyword>